<protein>
    <submittedName>
        <fullName evidence="1">Uncharacterized protein</fullName>
    </submittedName>
</protein>
<proteinExistence type="predicted"/>
<name>A0A9P9HAE0_FUSRE</name>
<keyword evidence="2" id="KW-1185">Reference proteome</keyword>
<reference evidence="1" key="1">
    <citation type="journal article" date="2021" name="Nat. Commun.">
        <title>Genetic determinants of endophytism in the Arabidopsis root mycobiome.</title>
        <authorList>
            <person name="Mesny F."/>
            <person name="Miyauchi S."/>
            <person name="Thiergart T."/>
            <person name="Pickel B."/>
            <person name="Atanasova L."/>
            <person name="Karlsson M."/>
            <person name="Huettel B."/>
            <person name="Barry K.W."/>
            <person name="Haridas S."/>
            <person name="Chen C."/>
            <person name="Bauer D."/>
            <person name="Andreopoulos W."/>
            <person name="Pangilinan J."/>
            <person name="LaButti K."/>
            <person name="Riley R."/>
            <person name="Lipzen A."/>
            <person name="Clum A."/>
            <person name="Drula E."/>
            <person name="Henrissat B."/>
            <person name="Kohler A."/>
            <person name="Grigoriev I.V."/>
            <person name="Martin F.M."/>
            <person name="Hacquard S."/>
        </authorList>
    </citation>
    <scope>NUCLEOTIDE SEQUENCE</scope>
    <source>
        <strain evidence="1">MPI-CAGE-AT-0023</strain>
    </source>
</reference>
<dbReference type="GeneID" id="70220026"/>
<evidence type="ECO:0000313" key="1">
    <source>
        <dbReference type="EMBL" id="KAH7254005.1"/>
    </source>
</evidence>
<dbReference type="Proteomes" id="UP000720189">
    <property type="component" value="Unassembled WGS sequence"/>
</dbReference>
<organism evidence="1 2">
    <name type="scientific">Fusarium redolens</name>
    <dbReference type="NCBI Taxonomy" id="48865"/>
    <lineage>
        <taxon>Eukaryota</taxon>
        <taxon>Fungi</taxon>
        <taxon>Dikarya</taxon>
        <taxon>Ascomycota</taxon>
        <taxon>Pezizomycotina</taxon>
        <taxon>Sordariomycetes</taxon>
        <taxon>Hypocreomycetidae</taxon>
        <taxon>Hypocreales</taxon>
        <taxon>Nectriaceae</taxon>
        <taxon>Fusarium</taxon>
        <taxon>Fusarium redolens species complex</taxon>
    </lineage>
</organism>
<evidence type="ECO:0000313" key="2">
    <source>
        <dbReference type="Proteomes" id="UP000720189"/>
    </source>
</evidence>
<gene>
    <name evidence="1" type="ORF">BKA55DRAFT_538855</name>
</gene>
<comment type="caution">
    <text evidence="1">The sequence shown here is derived from an EMBL/GenBank/DDBJ whole genome shotgun (WGS) entry which is preliminary data.</text>
</comment>
<dbReference type="RefSeq" id="XP_046050252.1">
    <property type="nucleotide sequence ID" value="XM_046190072.1"/>
</dbReference>
<dbReference type="EMBL" id="JAGMUX010000007">
    <property type="protein sequence ID" value="KAH7254005.1"/>
    <property type="molecule type" value="Genomic_DNA"/>
</dbReference>
<sequence>MGFNQALKAGLLQSLGSGWRVGLSTGNPTRTSVRVEVKPSHHRHHRYNGWDPMVMPLITTHLNIGEAGAETGFLPKTKMLCQLKRVEAMLASSECSNEIRSSAWKVKKKKQNMLINIMNGDTYMQLLHGSKTSAPALSLFGSDCSGVHMGTRFTFQRSAAPSKSVSETLSF</sequence>
<dbReference type="AlphaFoldDB" id="A0A9P9HAE0"/>
<accession>A0A9P9HAE0</accession>